<protein>
    <recommendedName>
        <fullName evidence="5">I/LWEQ domain-containing protein</fullName>
    </recommendedName>
</protein>
<dbReference type="PROSITE" id="PS50945">
    <property type="entry name" value="I_LWEQ"/>
    <property type="match status" value="1"/>
</dbReference>
<evidence type="ECO:0000256" key="3">
    <source>
        <dbReference type="SAM" id="Coils"/>
    </source>
</evidence>
<name>A0AAG5D346_ANOAO</name>
<dbReference type="GO" id="GO:0035615">
    <property type="term" value="F:clathrin adaptor activity"/>
    <property type="evidence" value="ECO:0007669"/>
    <property type="project" value="TreeGrafter"/>
</dbReference>
<evidence type="ECO:0000256" key="4">
    <source>
        <dbReference type="SAM" id="MobiDB-lite"/>
    </source>
</evidence>
<dbReference type="SMART" id="SM00307">
    <property type="entry name" value="ILWEQ"/>
    <property type="match status" value="1"/>
</dbReference>
<dbReference type="Gene3D" id="1.20.1410.10">
    <property type="entry name" value="I/LWEQ domain"/>
    <property type="match status" value="1"/>
</dbReference>
<dbReference type="GO" id="GO:0043325">
    <property type="term" value="F:phosphatidylinositol-3,4-bisphosphate binding"/>
    <property type="evidence" value="ECO:0007669"/>
    <property type="project" value="TreeGrafter"/>
</dbReference>
<evidence type="ECO:0000313" key="7">
    <source>
        <dbReference type="Proteomes" id="UP000075880"/>
    </source>
</evidence>
<keyword evidence="2" id="KW-0963">Cytoplasm</keyword>
<dbReference type="GO" id="GO:0032051">
    <property type="term" value="F:clathrin light chain binding"/>
    <property type="evidence" value="ECO:0007669"/>
    <property type="project" value="TreeGrafter"/>
</dbReference>
<dbReference type="EnsemblMetazoa" id="ENSAATROPT006193">
    <property type="protein sequence ID" value="ENSAATROPP005641"/>
    <property type="gene ID" value="ENSAATROPG005003"/>
</dbReference>
<feature type="region of interest" description="Disordered" evidence="4">
    <location>
        <begin position="1"/>
        <end position="23"/>
    </location>
</feature>
<dbReference type="AlphaFoldDB" id="A0AAG5D346"/>
<dbReference type="SUPFAM" id="SSF109885">
    <property type="entry name" value="I/LWEQ domain"/>
    <property type="match status" value="1"/>
</dbReference>
<evidence type="ECO:0000256" key="2">
    <source>
        <dbReference type="ARBA" id="ARBA00022490"/>
    </source>
</evidence>
<dbReference type="InterPro" id="IPR030224">
    <property type="entry name" value="Sla2_fam"/>
</dbReference>
<dbReference type="Pfam" id="PF01608">
    <property type="entry name" value="I_LWEQ"/>
    <property type="match status" value="1"/>
</dbReference>
<evidence type="ECO:0000259" key="5">
    <source>
        <dbReference type="PROSITE" id="PS50945"/>
    </source>
</evidence>
<dbReference type="GO" id="GO:0030136">
    <property type="term" value="C:clathrin-coated vesicle"/>
    <property type="evidence" value="ECO:0007669"/>
    <property type="project" value="TreeGrafter"/>
</dbReference>
<dbReference type="InterPro" id="IPR002558">
    <property type="entry name" value="ILWEQ_dom"/>
</dbReference>
<dbReference type="GO" id="GO:0080025">
    <property type="term" value="F:phosphatidylinositol-3,5-bisphosphate binding"/>
    <property type="evidence" value="ECO:0007669"/>
    <property type="project" value="TreeGrafter"/>
</dbReference>
<evidence type="ECO:0000313" key="6">
    <source>
        <dbReference type="EnsemblMetazoa" id="ENSAATROPP005641"/>
    </source>
</evidence>
<comment type="subcellular location">
    <subcellularLocation>
        <location evidence="1">Cytoplasm</location>
    </subcellularLocation>
</comment>
<sequence length="723" mass="80557">MHGEVSKQLATSTKAVAEASKAKEELQCQLEELEQKQALVQNALQQSSTDARQEQEAVREQLQTMTQKCEALQRQYDEMEASRQAEIAELRISQERLEEKLRSFQHERETLSTEKGNLEGQLAEIQNEKEELLLKYQECLTKVEALELKTDHYAKEEASLQQSVSENTHKTQELSEQIEQLRTENGALEQKCADLEAAKAAQEEEFSRKHEAELLRFDSLQTEMNEKLTGLAAENENIAGERQQTLEQLLVLQTDASQRQSDFESLETDLKSVIEQKDHELYELNGKYRELQEKFQEETEQKLQETRAKMANLEGALIDTRISGETALRTLLEACIKSSEKLTLRAIGENEMPGAGGTPTYFLMIAEELQEVLTKLRMVHESYLQDNSTNVESLARKVIIGAHLLASAHVQGMTICNRSANIESGERIAEEIKTLGLSITHLFQALQKTSESSMVSERITDLKQKLEEVTTMIVALGKQTDGTENLGDMVETELSSMDKAIEEAAAQIQEMLSKSRASDSGIKLEVNEKILDACTSLMHAIRVLVQKSRLLQSEIVALGKGSASAKEFYKRNHQWTEGLISAAKSVAQGANFLVTAANKTVAGGAKHQLDLVVAAQEIAACTAQLVVASRVKAPRSSTNLSALGTASKNVTQATGIVVATAKDCSQRLEDSQDLDLGTLTVHQAKTKEMEIQVKVLELEQALQVERMRLASFRKKNYHQPVEE</sequence>
<feature type="coiled-coil region" evidence="3">
    <location>
        <begin position="274"/>
        <end position="316"/>
    </location>
</feature>
<feature type="domain" description="I/LWEQ" evidence="5">
    <location>
        <begin position="478"/>
        <end position="720"/>
    </location>
</feature>
<keyword evidence="7" id="KW-1185">Reference proteome</keyword>
<dbReference type="PANTHER" id="PTHR10407">
    <property type="entry name" value="HUNTINGTIN INTERACTING PROTEIN 1"/>
    <property type="match status" value="1"/>
</dbReference>
<dbReference type="InterPro" id="IPR035964">
    <property type="entry name" value="I/LWEQ_dom_sf"/>
</dbReference>
<proteinExistence type="predicted"/>
<feature type="compositionally biased region" description="Low complexity" evidence="4">
    <location>
        <begin position="10"/>
        <end position="19"/>
    </location>
</feature>
<accession>A0AAG5D346</accession>
<dbReference type="GO" id="GO:0030864">
    <property type="term" value="C:cortical actin cytoskeleton"/>
    <property type="evidence" value="ECO:0007669"/>
    <property type="project" value="TreeGrafter"/>
</dbReference>
<dbReference type="GO" id="GO:0006897">
    <property type="term" value="P:endocytosis"/>
    <property type="evidence" value="ECO:0007669"/>
    <property type="project" value="InterPro"/>
</dbReference>
<evidence type="ECO:0000256" key="1">
    <source>
        <dbReference type="ARBA" id="ARBA00004496"/>
    </source>
</evidence>
<dbReference type="Proteomes" id="UP000075880">
    <property type="component" value="Unassembled WGS sequence"/>
</dbReference>
<dbReference type="PANTHER" id="PTHR10407:SF15">
    <property type="entry name" value="HUNTINGTIN INTERACTING PROTEIN 1"/>
    <property type="match status" value="1"/>
</dbReference>
<dbReference type="GO" id="GO:0007015">
    <property type="term" value="P:actin filament organization"/>
    <property type="evidence" value="ECO:0007669"/>
    <property type="project" value="TreeGrafter"/>
</dbReference>
<keyword evidence="3" id="KW-0175">Coiled coil</keyword>
<organism evidence="6 7">
    <name type="scientific">Anopheles atroparvus</name>
    <name type="common">European mosquito</name>
    <dbReference type="NCBI Taxonomy" id="41427"/>
    <lineage>
        <taxon>Eukaryota</taxon>
        <taxon>Metazoa</taxon>
        <taxon>Ecdysozoa</taxon>
        <taxon>Arthropoda</taxon>
        <taxon>Hexapoda</taxon>
        <taxon>Insecta</taxon>
        <taxon>Pterygota</taxon>
        <taxon>Neoptera</taxon>
        <taxon>Endopterygota</taxon>
        <taxon>Diptera</taxon>
        <taxon>Nematocera</taxon>
        <taxon>Culicoidea</taxon>
        <taxon>Culicidae</taxon>
        <taxon>Anophelinae</taxon>
        <taxon>Anopheles</taxon>
    </lineage>
</organism>
<dbReference type="GO" id="GO:0051015">
    <property type="term" value="F:actin filament binding"/>
    <property type="evidence" value="ECO:0007669"/>
    <property type="project" value="TreeGrafter"/>
</dbReference>
<reference evidence="6" key="1">
    <citation type="submission" date="2024-04" db="UniProtKB">
        <authorList>
            <consortium name="EnsemblMetazoa"/>
        </authorList>
    </citation>
    <scope>IDENTIFICATION</scope>
    <source>
        <strain evidence="6">EBRO</strain>
    </source>
</reference>
<dbReference type="GO" id="GO:0048268">
    <property type="term" value="P:clathrin coat assembly"/>
    <property type="evidence" value="ECO:0007669"/>
    <property type="project" value="TreeGrafter"/>
</dbReference>
<dbReference type="FunFam" id="1.20.1410.10:FF:000006">
    <property type="entry name" value="Huntingtin interacting protein"/>
    <property type="match status" value="1"/>
</dbReference>